<proteinExistence type="predicted"/>
<dbReference type="KEGG" id="bsen:DP114_14065"/>
<dbReference type="EMBL" id="CP030118">
    <property type="protein sequence ID" value="QDL08871.1"/>
    <property type="molecule type" value="Genomic_DNA"/>
</dbReference>
<dbReference type="RefSeq" id="WP_171976364.1">
    <property type="nucleotide sequence ID" value="NZ_CAWOXK010000001.1"/>
</dbReference>
<dbReference type="AlphaFoldDB" id="A0A856MGS1"/>
<evidence type="ECO:0000313" key="2">
    <source>
        <dbReference type="EMBL" id="QDL08871.1"/>
    </source>
</evidence>
<name>A0A856MGS1_9CYAN</name>
<accession>A0A856MGS1</accession>
<feature type="domain" description="Spore protein YkvP/CgeB glycosyl transferase-like" evidence="1">
    <location>
        <begin position="248"/>
        <end position="360"/>
    </location>
</feature>
<keyword evidence="3" id="KW-1185">Reference proteome</keyword>
<evidence type="ECO:0000259" key="1">
    <source>
        <dbReference type="Pfam" id="PF13524"/>
    </source>
</evidence>
<sequence>MLTKNPQKIFTKPLSFYSNKKPRILVVSMRGFHSEVYRSVDFEFEDLLCTFDYADILTPTLASGKVNSFKKKLSNNTARAFVKGKLLNSGCMSSILDREYDLLFFLCQHFWDITSINSIKGWREKCRKTVLWIDEIWVKEMEEQKTKLCFELAKDFDYIFTTLSSSVDAIANLVQRPCISLPFAVDAIKFCPYPERPQRHIDVYSIGRRSPIVHKTLLEVAERKNFLYLFDSLKGLQMGDYKEHRTLYSHLIKRSRYFIANKAKFDAIDQTGAQDELCSRFFEGAAGGTVMIGTPPVCEAYTTYFNWSDAVIQIPYDPANVADMITELDARPDYVNRIRKENVMNSLLRHDWVYRWEQVLKQVGLESTPEMLSRKTDLANLADKVKTEC</sequence>
<keyword evidence="2" id="KW-0808">Transferase</keyword>
<protein>
    <submittedName>
        <fullName evidence="2">Glycosyltransferase family 1 protein</fullName>
    </submittedName>
</protein>
<evidence type="ECO:0000313" key="3">
    <source>
        <dbReference type="Proteomes" id="UP000503129"/>
    </source>
</evidence>
<dbReference type="Pfam" id="PF13524">
    <property type="entry name" value="Glyco_trans_1_2"/>
    <property type="match status" value="1"/>
</dbReference>
<gene>
    <name evidence="2" type="ORF">DP114_14065</name>
</gene>
<dbReference type="Proteomes" id="UP000503129">
    <property type="component" value="Chromosome"/>
</dbReference>
<reference evidence="2 3" key="1">
    <citation type="submission" date="2018-06" db="EMBL/GenBank/DDBJ databases">
        <title>Comparative genomics of Brasilonema spp. strains.</title>
        <authorList>
            <person name="Alvarenga D.O."/>
            <person name="Fiore M.F."/>
            <person name="Varani A.M."/>
        </authorList>
    </citation>
    <scope>NUCLEOTIDE SEQUENCE [LARGE SCALE GENOMIC DNA]</scope>
    <source>
        <strain evidence="2 3">CENA114</strain>
    </source>
</reference>
<dbReference type="InterPro" id="IPR055259">
    <property type="entry name" value="YkvP/CgeB_Glyco_trans-like"/>
</dbReference>
<dbReference type="GO" id="GO:0016740">
    <property type="term" value="F:transferase activity"/>
    <property type="evidence" value="ECO:0007669"/>
    <property type="project" value="UniProtKB-KW"/>
</dbReference>
<organism evidence="2 3">
    <name type="scientific">Brasilonema sennae CENA114</name>
    <dbReference type="NCBI Taxonomy" id="415709"/>
    <lineage>
        <taxon>Bacteria</taxon>
        <taxon>Bacillati</taxon>
        <taxon>Cyanobacteriota</taxon>
        <taxon>Cyanophyceae</taxon>
        <taxon>Nostocales</taxon>
        <taxon>Scytonemataceae</taxon>
        <taxon>Brasilonema</taxon>
        <taxon>Bromeliae group (in: Brasilonema)</taxon>
    </lineage>
</organism>